<evidence type="ECO:0000259" key="6">
    <source>
        <dbReference type="PROSITE" id="PS50888"/>
    </source>
</evidence>
<dbReference type="Proteomes" id="UP001174677">
    <property type="component" value="Chromosome 3"/>
</dbReference>
<dbReference type="PROSITE" id="PS50888">
    <property type="entry name" value="BHLH"/>
    <property type="match status" value="1"/>
</dbReference>
<dbReference type="PANTHER" id="PTHR12565:SF431">
    <property type="entry name" value="TRANSCRIPTION FACTOR BHLH137"/>
    <property type="match status" value="1"/>
</dbReference>
<dbReference type="Pfam" id="PF00010">
    <property type="entry name" value="HLH"/>
    <property type="match status" value="1"/>
</dbReference>
<dbReference type="Gene3D" id="4.10.280.10">
    <property type="entry name" value="Helix-loop-helix DNA-binding domain"/>
    <property type="match status" value="1"/>
</dbReference>
<dbReference type="InterPro" id="IPR011598">
    <property type="entry name" value="bHLH_dom"/>
</dbReference>
<feature type="domain" description="BHLH" evidence="6">
    <location>
        <begin position="166"/>
        <end position="216"/>
    </location>
</feature>
<gene>
    <name evidence="7" type="ORF">P3X46_005667</name>
</gene>
<dbReference type="InterPro" id="IPR024097">
    <property type="entry name" value="bHLH_ZIP_TF"/>
</dbReference>
<comment type="caution">
    <text evidence="7">The sequence shown here is derived from an EMBL/GenBank/DDBJ whole genome shotgun (WGS) entry which is preliminary data.</text>
</comment>
<keyword evidence="2" id="KW-0805">Transcription regulation</keyword>
<keyword evidence="3" id="KW-0804">Transcription</keyword>
<name>A0ABQ9N357_HEVBR</name>
<protein>
    <recommendedName>
        <fullName evidence="6">BHLH domain-containing protein</fullName>
    </recommendedName>
</protein>
<evidence type="ECO:0000256" key="3">
    <source>
        <dbReference type="ARBA" id="ARBA00023163"/>
    </source>
</evidence>
<keyword evidence="4" id="KW-0539">Nucleus</keyword>
<evidence type="ECO:0000256" key="2">
    <source>
        <dbReference type="ARBA" id="ARBA00023015"/>
    </source>
</evidence>
<dbReference type="PANTHER" id="PTHR12565">
    <property type="entry name" value="STEROL REGULATORY ELEMENT-BINDING PROTEIN"/>
    <property type="match status" value="1"/>
</dbReference>
<dbReference type="SUPFAM" id="SSF47459">
    <property type="entry name" value="HLH, helix-loop-helix DNA-binding domain"/>
    <property type="match status" value="1"/>
</dbReference>
<evidence type="ECO:0000256" key="4">
    <source>
        <dbReference type="ARBA" id="ARBA00023242"/>
    </source>
</evidence>
<dbReference type="InterPro" id="IPR036638">
    <property type="entry name" value="HLH_DNA-bd_sf"/>
</dbReference>
<reference evidence="7" key="1">
    <citation type="journal article" date="2023" name="Plant Biotechnol. J.">
        <title>Chromosome-level wild Hevea brasiliensis genome provides new tools for genomic-assisted breeding and valuable loci to elevate rubber yield.</title>
        <authorList>
            <person name="Cheng H."/>
            <person name="Song X."/>
            <person name="Hu Y."/>
            <person name="Wu T."/>
            <person name="Yang Q."/>
            <person name="An Z."/>
            <person name="Feng S."/>
            <person name="Deng Z."/>
            <person name="Wu W."/>
            <person name="Zeng X."/>
            <person name="Tu M."/>
            <person name="Wang X."/>
            <person name="Huang H."/>
        </authorList>
    </citation>
    <scope>NUCLEOTIDE SEQUENCE</scope>
    <source>
        <strain evidence="7">MT/VB/25A 57/8</strain>
    </source>
</reference>
<dbReference type="EMBL" id="JARPOI010000003">
    <property type="protein sequence ID" value="KAJ9186132.1"/>
    <property type="molecule type" value="Genomic_DNA"/>
</dbReference>
<proteinExistence type="predicted"/>
<keyword evidence="8" id="KW-1185">Reference proteome</keyword>
<sequence length="297" mass="33624">MAAFSHPDFVLDPFLQLQKTNTFSSLQEKETITKPSSSQDYRQEIPNLHEISHFADNPEVPSTDTLASPVIVNQHSTSPSFMVDPESGWVHVAPLITPILMEQKRKHVDTWKGSEIESKGEKQCCNDSKKSSSHRKKRNSTSTRKEKKVRQQPLTGFVHVRARRGEATDPHSLAERVRRKKISTRMKLLQSLVPGCDKITGKALILEEIIRYVQTLQNQVEFLAAKLEFVSGIGNDFQANYHMNTLAPKGIYSSLVQESNSNHHLSSFVEATPQFSMFLDQEATNATTYQLLNYNIN</sequence>
<feature type="compositionally biased region" description="Basic and acidic residues" evidence="5">
    <location>
        <begin position="112"/>
        <end position="130"/>
    </location>
</feature>
<organism evidence="7 8">
    <name type="scientific">Hevea brasiliensis</name>
    <name type="common">Para rubber tree</name>
    <name type="synonym">Siphonia brasiliensis</name>
    <dbReference type="NCBI Taxonomy" id="3981"/>
    <lineage>
        <taxon>Eukaryota</taxon>
        <taxon>Viridiplantae</taxon>
        <taxon>Streptophyta</taxon>
        <taxon>Embryophyta</taxon>
        <taxon>Tracheophyta</taxon>
        <taxon>Spermatophyta</taxon>
        <taxon>Magnoliopsida</taxon>
        <taxon>eudicotyledons</taxon>
        <taxon>Gunneridae</taxon>
        <taxon>Pentapetalae</taxon>
        <taxon>rosids</taxon>
        <taxon>fabids</taxon>
        <taxon>Malpighiales</taxon>
        <taxon>Euphorbiaceae</taxon>
        <taxon>Crotonoideae</taxon>
        <taxon>Micrandreae</taxon>
        <taxon>Hevea</taxon>
    </lineage>
</organism>
<feature type="region of interest" description="Disordered" evidence="5">
    <location>
        <begin position="112"/>
        <end position="154"/>
    </location>
</feature>
<comment type="subcellular location">
    <subcellularLocation>
        <location evidence="1">Nucleus</location>
    </subcellularLocation>
</comment>
<dbReference type="SMART" id="SM00353">
    <property type="entry name" value="HLH"/>
    <property type="match status" value="1"/>
</dbReference>
<evidence type="ECO:0000313" key="7">
    <source>
        <dbReference type="EMBL" id="KAJ9186132.1"/>
    </source>
</evidence>
<evidence type="ECO:0000256" key="5">
    <source>
        <dbReference type="SAM" id="MobiDB-lite"/>
    </source>
</evidence>
<evidence type="ECO:0000313" key="8">
    <source>
        <dbReference type="Proteomes" id="UP001174677"/>
    </source>
</evidence>
<evidence type="ECO:0000256" key="1">
    <source>
        <dbReference type="ARBA" id="ARBA00004123"/>
    </source>
</evidence>
<feature type="compositionally biased region" description="Basic residues" evidence="5">
    <location>
        <begin position="131"/>
        <end position="150"/>
    </location>
</feature>
<accession>A0ABQ9N357</accession>